<reference evidence="14 15" key="1">
    <citation type="submission" date="2020-08" db="EMBL/GenBank/DDBJ databases">
        <title>Genomic Encyclopedia of Type Strains, Phase IV (KMG-IV): sequencing the most valuable type-strain genomes for metagenomic binning, comparative biology and taxonomic classification.</title>
        <authorList>
            <person name="Goeker M."/>
        </authorList>
    </citation>
    <scope>NUCLEOTIDE SEQUENCE [LARGE SCALE GENOMIC DNA]</scope>
    <source>
        <strain evidence="14 15">DSM 102850</strain>
    </source>
</reference>
<evidence type="ECO:0000256" key="5">
    <source>
        <dbReference type="ARBA" id="ARBA00022927"/>
    </source>
</evidence>
<evidence type="ECO:0000259" key="13">
    <source>
        <dbReference type="Pfam" id="PF02355"/>
    </source>
</evidence>
<keyword evidence="15" id="KW-1185">Reference proteome</keyword>
<evidence type="ECO:0000256" key="2">
    <source>
        <dbReference type="ARBA" id="ARBA00022448"/>
    </source>
</evidence>
<comment type="subcellular location">
    <subcellularLocation>
        <location evidence="1 12">Cell membrane</location>
        <topology evidence="1 12">Multi-pass membrane protein</topology>
    </subcellularLocation>
</comment>
<dbReference type="Pfam" id="PF02355">
    <property type="entry name" value="SecD_SecF_C"/>
    <property type="match status" value="1"/>
</dbReference>
<keyword evidence="6 12" id="KW-1133">Transmembrane helix</keyword>
<protein>
    <recommendedName>
        <fullName evidence="12">Protein-export membrane protein SecF</fullName>
    </recommendedName>
</protein>
<feature type="transmembrane region" description="Helical" evidence="12">
    <location>
        <begin position="299"/>
        <end position="324"/>
    </location>
</feature>
<comment type="caution">
    <text evidence="12">Lacks conserved residue(s) required for the propagation of feature annotation.</text>
</comment>
<feature type="transmembrane region" description="Helical" evidence="12">
    <location>
        <begin position="23"/>
        <end position="45"/>
    </location>
</feature>
<dbReference type="PANTHER" id="PTHR30081:SF8">
    <property type="entry name" value="PROTEIN TRANSLOCASE SUBUNIT SECF"/>
    <property type="match status" value="1"/>
</dbReference>
<dbReference type="GO" id="GO:0005886">
    <property type="term" value="C:plasma membrane"/>
    <property type="evidence" value="ECO:0007669"/>
    <property type="project" value="UniProtKB-SubCell"/>
</dbReference>
<keyword evidence="8 12" id="KW-0472">Membrane</keyword>
<comment type="similarity">
    <text evidence="11">In the N-terminal section; belongs to the SecD/SecF family. SecD subfamily.</text>
</comment>
<evidence type="ECO:0000313" key="15">
    <source>
        <dbReference type="Proteomes" id="UP000563524"/>
    </source>
</evidence>
<feature type="domain" description="Protein export membrane protein SecD/SecF C-terminal" evidence="13">
    <location>
        <begin position="146"/>
        <end position="325"/>
    </location>
</feature>
<dbReference type="Pfam" id="PF07549">
    <property type="entry name" value="Sec_GG"/>
    <property type="match status" value="1"/>
</dbReference>
<evidence type="ECO:0000256" key="8">
    <source>
        <dbReference type="ARBA" id="ARBA00023136"/>
    </source>
</evidence>
<evidence type="ECO:0000256" key="6">
    <source>
        <dbReference type="ARBA" id="ARBA00022989"/>
    </source>
</evidence>
<dbReference type="InterPro" id="IPR022813">
    <property type="entry name" value="SecD/SecF_arch_bac"/>
</dbReference>
<feature type="transmembrane region" description="Helical" evidence="12">
    <location>
        <begin position="276"/>
        <end position="293"/>
    </location>
</feature>
<feature type="transmembrane region" description="Helical" evidence="12">
    <location>
        <begin position="197"/>
        <end position="220"/>
    </location>
</feature>
<dbReference type="EMBL" id="JACHOB010000008">
    <property type="protein sequence ID" value="MBB4660352.1"/>
    <property type="molecule type" value="Genomic_DNA"/>
</dbReference>
<dbReference type="RefSeq" id="WP_183819817.1">
    <property type="nucleotide sequence ID" value="NZ_JACHOB010000008.1"/>
</dbReference>
<dbReference type="InterPro" id="IPR055344">
    <property type="entry name" value="SecD_SecF_C_bact"/>
</dbReference>
<keyword evidence="3 12" id="KW-1003">Cell membrane</keyword>
<sequence length="346" mass="37227">MGFSFIPDDTHVPFTRFALPAQIVSLLAVIGAVAALFVFGLNFGIDFRGGVTVEVGPAEGAEFSASDLTDVRQAVGTLDLGDVRVQNIGGGLGDEQEGIVVFVEAQDGEAAAPEEGPGQDTGSVEADEAAELAQQQVADQVRGVLTETLGENISFRRVDVVGPTVSGELVRAGIEALALAIGLMLVYIWFRFEWQFSLGAVIALCHDVTLTLGVFALMQIDFTLSIIAALLTIIGYSMNDTVIVFDRIRENMRKFKRMPLPELIDLSVNQTLSRTIMTSFTTLIALFALYFFGGEVLRGFSFAIIWGILVGTYSSIFIASPILMRTGVRDLSEKRSGQTTEPVAAE</sequence>
<evidence type="ECO:0000256" key="3">
    <source>
        <dbReference type="ARBA" id="ARBA00022475"/>
    </source>
</evidence>
<dbReference type="GO" id="GO:0043952">
    <property type="term" value="P:protein transport by the Sec complex"/>
    <property type="evidence" value="ECO:0007669"/>
    <property type="project" value="UniProtKB-UniRule"/>
</dbReference>
<dbReference type="InterPro" id="IPR022646">
    <property type="entry name" value="SecD/SecF_CS"/>
</dbReference>
<accession>A0A840I769</accession>
<evidence type="ECO:0000313" key="14">
    <source>
        <dbReference type="EMBL" id="MBB4660352.1"/>
    </source>
</evidence>
<proteinExistence type="inferred from homology"/>
<comment type="similarity">
    <text evidence="12">Belongs to the SecD/SecF family. SecF subfamily.</text>
</comment>
<dbReference type="InterPro" id="IPR022645">
    <property type="entry name" value="SecD/SecF_bac"/>
</dbReference>
<evidence type="ECO:0000256" key="9">
    <source>
        <dbReference type="ARBA" id="ARBA00059018"/>
    </source>
</evidence>
<dbReference type="HAMAP" id="MF_01464_B">
    <property type="entry name" value="SecF_B"/>
    <property type="match status" value="1"/>
</dbReference>
<feature type="transmembrane region" description="Helical" evidence="12">
    <location>
        <begin position="226"/>
        <end position="248"/>
    </location>
</feature>
<keyword evidence="7 12" id="KW-0811">Translocation</keyword>
<comment type="similarity">
    <text evidence="10">In the C-terminal section; belongs to the SecD/SecF family. SecF subfamily.</text>
</comment>
<comment type="subunit">
    <text evidence="12">Forms a complex with SecD. Part of the essential Sec protein translocation apparatus which comprises SecA, SecYEG and auxiliary proteins SecDF-YajC and YidC.</text>
</comment>
<evidence type="ECO:0000256" key="12">
    <source>
        <dbReference type="HAMAP-Rule" id="MF_01464"/>
    </source>
</evidence>
<dbReference type="NCBIfam" id="TIGR00916">
    <property type="entry name" value="2A0604s01"/>
    <property type="match status" value="1"/>
</dbReference>
<dbReference type="InterPro" id="IPR005665">
    <property type="entry name" value="SecF_bac"/>
</dbReference>
<dbReference type="Gene3D" id="1.20.1640.10">
    <property type="entry name" value="Multidrug efflux transporter AcrB transmembrane domain"/>
    <property type="match status" value="1"/>
</dbReference>
<keyword evidence="2 12" id="KW-0813">Transport</keyword>
<dbReference type="NCBIfam" id="TIGR00966">
    <property type="entry name" value="transloc_SecF"/>
    <property type="match status" value="1"/>
</dbReference>
<name>A0A840I769_9PROT</name>
<dbReference type="GO" id="GO:0006605">
    <property type="term" value="P:protein targeting"/>
    <property type="evidence" value="ECO:0007669"/>
    <property type="project" value="UniProtKB-UniRule"/>
</dbReference>
<evidence type="ECO:0000256" key="7">
    <source>
        <dbReference type="ARBA" id="ARBA00023010"/>
    </source>
</evidence>
<organism evidence="14 15">
    <name type="scientific">Parvularcula dongshanensis</name>
    <dbReference type="NCBI Taxonomy" id="1173995"/>
    <lineage>
        <taxon>Bacteria</taxon>
        <taxon>Pseudomonadati</taxon>
        <taxon>Pseudomonadota</taxon>
        <taxon>Alphaproteobacteria</taxon>
        <taxon>Parvularculales</taxon>
        <taxon>Parvularculaceae</taxon>
        <taxon>Parvularcula</taxon>
    </lineage>
</organism>
<dbReference type="GO" id="GO:0065002">
    <property type="term" value="P:intracellular protein transmembrane transport"/>
    <property type="evidence" value="ECO:0007669"/>
    <property type="project" value="UniProtKB-UniRule"/>
</dbReference>
<dbReference type="PANTHER" id="PTHR30081">
    <property type="entry name" value="PROTEIN-EXPORT MEMBRANE PROTEIN SEC"/>
    <property type="match status" value="1"/>
</dbReference>
<dbReference type="SUPFAM" id="SSF82866">
    <property type="entry name" value="Multidrug efflux transporter AcrB transmembrane domain"/>
    <property type="match status" value="1"/>
</dbReference>
<evidence type="ECO:0000256" key="11">
    <source>
        <dbReference type="ARBA" id="ARBA00061053"/>
    </source>
</evidence>
<dbReference type="FunFam" id="1.20.1640.10:FF:000024">
    <property type="entry name" value="Multifunctional fusion protein"/>
    <property type="match status" value="1"/>
</dbReference>
<comment type="function">
    <text evidence="9 12">Part of the Sec protein translocase complex. Interacts with the SecYEG preprotein conducting channel. SecDF uses the proton motive force (PMF) to complete protein translocation after the ATP-dependent function of SecA.</text>
</comment>
<dbReference type="Proteomes" id="UP000563524">
    <property type="component" value="Unassembled WGS sequence"/>
</dbReference>
<dbReference type="GO" id="GO:0015450">
    <property type="term" value="F:protein-transporting ATPase activity"/>
    <property type="evidence" value="ECO:0007669"/>
    <property type="project" value="InterPro"/>
</dbReference>
<comment type="caution">
    <text evidence="14">The sequence shown here is derived from an EMBL/GenBank/DDBJ whole genome shotgun (WGS) entry which is preliminary data.</text>
</comment>
<dbReference type="AlphaFoldDB" id="A0A840I769"/>
<evidence type="ECO:0000256" key="10">
    <source>
        <dbReference type="ARBA" id="ARBA00060856"/>
    </source>
</evidence>
<dbReference type="InterPro" id="IPR048634">
    <property type="entry name" value="SecD_SecF_C"/>
</dbReference>
<keyword evidence="4 12" id="KW-0812">Transmembrane</keyword>
<dbReference type="PRINTS" id="PR01755">
    <property type="entry name" value="SECFTRNLCASE"/>
</dbReference>
<gene>
    <name evidence="12" type="primary">secF</name>
    <name evidence="14" type="ORF">GGQ59_002902</name>
</gene>
<evidence type="ECO:0000256" key="1">
    <source>
        <dbReference type="ARBA" id="ARBA00004651"/>
    </source>
</evidence>
<keyword evidence="5 12" id="KW-0653">Protein transport</keyword>
<evidence type="ECO:0000256" key="4">
    <source>
        <dbReference type="ARBA" id="ARBA00022692"/>
    </source>
</evidence>